<sequence>MLPTWAFIVFYSYGIPLLSVYSLIAYTLLTKRREFPTTFYRLVAIFAIQDIIGYINAQLCIRGALSMFVHTHFFASLETRHQWFPVFFIFTRFATELYGELGTVILATYRISAMEMRWIDVWRKYLPVLLAFHFAAPFCLYSFIFWNNGTIECAYKNGQVEGCMLNYDHTVLLFGFLYIIHINQFLFLVIPIISALLNLIALVLLYSRKRLLKSQRTWKHEINLSLNTAATFISHVGYGLITQRILLPYTKLDLGFVTFVLGCVIPLIQDASIFIMVTSLLIASERLRSEVLKIFVKPWMIASWGSKFSSTLSPQLGTVFNARS</sequence>
<reference evidence="2" key="1">
    <citation type="submission" date="2020-09" db="EMBL/GenBank/DDBJ databases">
        <authorList>
            <person name="Kikuchi T."/>
        </authorList>
    </citation>
    <scope>NUCLEOTIDE SEQUENCE</scope>
    <source>
        <strain evidence="2">Ka4C1</strain>
    </source>
</reference>
<keyword evidence="3" id="KW-1185">Reference proteome</keyword>
<feature type="transmembrane region" description="Helical" evidence="1">
    <location>
        <begin position="185"/>
        <end position="206"/>
    </location>
</feature>
<gene>
    <name evidence="2" type="ORF">BXYJ_LOCUS10432</name>
</gene>
<feature type="transmembrane region" description="Helical" evidence="1">
    <location>
        <begin position="6"/>
        <end position="29"/>
    </location>
</feature>
<feature type="transmembrane region" description="Helical" evidence="1">
    <location>
        <begin position="41"/>
        <end position="65"/>
    </location>
</feature>
<dbReference type="AlphaFoldDB" id="A0A7I8X9W4"/>
<feature type="transmembrane region" description="Helical" evidence="1">
    <location>
        <begin position="128"/>
        <end position="146"/>
    </location>
</feature>
<protein>
    <submittedName>
        <fullName evidence="2">(pine wood nematode) hypothetical protein</fullName>
    </submittedName>
</protein>
<dbReference type="Proteomes" id="UP000659654">
    <property type="component" value="Unassembled WGS sequence"/>
</dbReference>
<name>A0A7I8X9W4_BURXY</name>
<evidence type="ECO:0000313" key="2">
    <source>
        <dbReference type="EMBL" id="CAD5228413.1"/>
    </source>
</evidence>
<evidence type="ECO:0000313" key="3">
    <source>
        <dbReference type="Proteomes" id="UP000659654"/>
    </source>
</evidence>
<dbReference type="EMBL" id="CAJFCV020000004">
    <property type="protein sequence ID" value="CAG9119023.1"/>
    <property type="molecule type" value="Genomic_DNA"/>
</dbReference>
<organism evidence="2 3">
    <name type="scientific">Bursaphelenchus xylophilus</name>
    <name type="common">Pinewood nematode worm</name>
    <name type="synonym">Aphelenchoides xylophilus</name>
    <dbReference type="NCBI Taxonomy" id="6326"/>
    <lineage>
        <taxon>Eukaryota</taxon>
        <taxon>Metazoa</taxon>
        <taxon>Ecdysozoa</taxon>
        <taxon>Nematoda</taxon>
        <taxon>Chromadorea</taxon>
        <taxon>Rhabditida</taxon>
        <taxon>Tylenchina</taxon>
        <taxon>Tylenchomorpha</taxon>
        <taxon>Aphelenchoidea</taxon>
        <taxon>Aphelenchoididae</taxon>
        <taxon>Bursaphelenchus</taxon>
    </lineage>
</organism>
<feature type="transmembrane region" description="Helical" evidence="1">
    <location>
        <begin position="259"/>
        <end position="283"/>
    </location>
</feature>
<evidence type="ECO:0000256" key="1">
    <source>
        <dbReference type="SAM" id="Phobius"/>
    </source>
</evidence>
<dbReference type="PANTHER" id="PTHR31552:SF8">
    <property type="entry name" value="SERPENTINE RECEPTOR CLASS GAMMA"/>
    <property type="match status" value="1"/>
</dbReference>
<keyword evidence="1" id="KW-1133">Transmembrane helix</keyword>
<keyword evidence="1" id="KW-0472">Membrane</keyword>
<feature type="transmembrane region" description="Helical" evidence="1">
    <location>
        <begin position="85"/>
        <end position="107"/>
    </location>
</feature>
<proteinExistence type="predicted"/>
<dbReference type="Proteomes" id="UP000582659">
    <property type="component" value="Unassembled WGS sequence"/>
</dbReference>
<dbReference type="EMBL" id="CAJFDI010000004">
    <property type="protein sequence ID" value="CAD5228413.1"/>
    <property type="molecule type" value="Genomic_DNA"/>
</dbReference>
<dbReference type="PANTHER" id="PTHR31552">
    <property type="entry name" value="SERPENTINE RECEPTOR CLASS GAMMA"/>
    <property type="match status" value="1"/>
</dbReference>
<feature type="transmembrane region" description="Helical" evidence="1">
    <location>
        <begin position="226"/>
        <end position="247"/>
    </location>
</feature>
<keyword evidence="1" id="KW-0812">Transmembrane</keyword>
<accession>A0A7I8X9W4</accession>
<comment type="caution">
    <text evidence="2">The sequence shown here is derived from an EMBL/GenBank/DDBJ whole genome shotgun (WGS) entry which is preliminary data.</text>
</comment>